<accession>A0ABD5MEM9</accession>
<reference evidence="1 2" key="1">
    <citation type="submission" date="2024-08" db="EMBL/GenBank/DDBJ databases">
        <title>Halobellus sp. MBLA0158 whole genome sequence.</title>
        <authorList>
            <person name="Hwang C.Y."/>
            <person name="Cho E.-S."/>
            <person name="Seo M.-J."/>
        </authorList>
    </citation>
    <scope>NUCLEOTIDE SEQUENCE [LARGE SCALE GENOMIC DNA]</scope>
    <source>
        <strain evidence="1 2">MBLA0158</strain>
    </source>
</reference>
<dbReference type="NCBIfam" id="NF033910">
    <property type="entry name" value="LWR_salt"/>
    <property type="match status" value="1"/>
</dbReference>
<comment type="caution">
    <text evidence="1">The sequence shown here is derived from an EMBL/GenBank/DDBJ whole genome shotgun (WGS) entry which is preliminary data.</text>
</comment>
<dbReference type="RefSeq" id="WP_372391277.1">
    <property type="nucleotide sequence ID" value="NZ_JBGNYA010000001.1"/>
</dbReference>
<dbReference type="EMBL" id="JBGNYA010000001">
    <property type="protein sequence ID" value="MFA1612370.1"/>
    <property type="molecule type" value="Genomic_DNA"/>
</dbReference>
<organism evidence="1 2">
    <name type="scientific">Halobellus rubicundus</name>
    <dbReference type="NCBI Taxonomy" id="2996466"/>
    <lineage>
        <taxon>Archaea</taxon>
        <taxon>Methanobacteriati</taxon>
        <taxon>Methanobacteriota</taxon>
        <taxon>Stenosarchaea group</taxon>
        <taxon>Halobacteria</taxon>
        <taxon>Halobacteriales</taxon>
        <taxon>Haloferacaceae</taxon>
        <taxon>Halobellus</taxon>
    </lineage>
</organism>
<name>A0ABD5MEM9_9EURY</name>
<dbReference type="Pfam" id="PF26423">
    <property type="entry name" value="LWR_salt"/>
    <property type="match status" value="1"/>
</dbReference>
<dbReference type="AlphaFoldDB" id="A0ABD5MEM9"/>
<dbReference type="InterPro" id="IPR049798">
    <property type="entry name" value="LWR_salt"/>
</dbReference>
<proteinExistence type="predicted"/>
<keyword evidence="2" id="KW-1185">Reference proteome</keyword>
<gene>
    <name evidence="1" type="primary">lwrS</name>
    <name evidence="1" type="ORF">OS889_15345</name>
</gene>
<evidence type="ECO:0000313" key="1">
    <source>
        <dbReference type="EMBL" id="MFA1612370.1"/>
    </source>
</evidence>
<protein>
    <submittedName>
        <fullName evidence="1">LWR-salt protein</fullName>
    </submittedName>
</protein>
<sequence>MRAAYVFRVTVRLRARDDVAVTPATVETVAEVEAADPGEEGWLLFRDALWRGEVNDEAHARDLAESWVAAPVERVNFSELRLDEAYRTALADAIESQPEAFGGDGPREVLHRHLGSSLRVIDG</sequence>
<evidence type="ECO:0000313" key="2">
    <source>
        <dbReference type="Proteomes" id="UP001570511"/>
    </source>
</evidence>
<dbReference type="Proteomes" id="UP001570511">
    <property type="component" value="Unassembled WGS sequence"/>
</dbReference>